<dbReference type="Pfam" id="PF12118">
    <property type="entry name" value="SprA-related"/>
    <property type="match status" value="1"/>
</dbReference>
<accession>A0ABU7ZNJ1</accession>
<feature type="compositionally biased region" description="Low complexity" evidence="1">
    <location>
        <begin position="14"/>
        <end position="28"/>
    </location>
</feature>
<dbReference type="Proteomes" id="UP001380822">
    <property type="component" value="Unassembled WGS sequence"/>
</dbReference>
<feature type="compositionally biased region" description="Low complexity" evidence="1">
    <location>
        <begin position="253"/>
        <end position="262"/>
    </location>
</feature>
<feature type="compositionally biased region" description="Basic and acidic residues" evidence="1">
    <location>
        <begin position="155"/>
        <end position="177"/>
    </location>
</feature>
<proteinExistence type="predicted"/>
<feature type="region of interest" description="Disordered" evidence="1">
    <location>
        <begin position="233"/>
        <end position="333"/>
    </location>
</feature>
<evidence type="ECO:0000313" key="3">
    <source>
        <dbReference type="Proteomes" id="UP001380822"/>
    </source>
</evidence>
<organism evidence="2 3">
    <name type="scientific">Pannonibacter anstelovis</name>
    <dbReference type="NCBI Taxonomy" id="3121537"/>
    <lineage>
        <taxon>Bacteria</taxon>
        <taxon>Pseudomonadati</taxon>
        <taxon>Pseudomonadota</taxon>
        <taxon>Alphaproteobacteria</taxon>
        <taxon>Hyphomicrobiales</taxon>
        <taxon>Stappiaceae</taxon>
        <taxon>Pannonibacter</taxon>
    </lineage>
</organism>
<feature type="compositionally biased region" description="Basic and acidic residues" evidence="1">
    <location>
        <begin position="30"/>
        <end position="39"/>
    </location>
</feature>
<dbReference type="RefSeq" id="WP_334251811.1">
    <property type="nucleotide sequence ID" value="NZ_JBAKBE010000005.1"/>
</dbReference>
<keyword evidence="3" id="KW-1185">Reference proteome</keyword>
<dbReference type="GO" id="GO:0008237">
    <property type="term" value="F:metallopeptidase activity"/>
    <property type="evidence" value="ECO:0007669"/>
    <property type="project" value="UniProtKB-KW"/>
</dbReference>
<name>A0ABU7ZNJ1_9HYPH</name>
<reference evidence="2 3" key="1">
    <citation type="submission" date="2024-02" db="EMBL/GenBank/DDBJ databases">
        <title>A new putative Pannonibacter species isolated from two cases of bloodstream infections in paediatric patients.</title>
        <authorList>
            <person name="Castellana S."/>
            <person name="De Laurentiis V."/>
            <person name="Grassi M."/>
            <person name="De Leonardis F."/>
            <person name="Mosca A."/>
            <person name="De Carlo C."/>
            <person name="Sparapano E."/>
            <person name="Ronga L."/>
            <person name="Santacroce L."/>
            <person name="Chironna M."/>
            <person name="De Robertis A."/>
            <person name="Bianco A."/>
            <person name="Del Sambro L."/>
            <person name="Capozzi L."/>
            <person name="Parisi A."/>
        </authorList>
    </citation>
    <scope>NUCLEOTIDE SEQUENCE [LARGE SCALE GENOMIC DNA]</scope>
    <source>
        <strain evidence="2 3">Pt2</strain>
    </source>
</reference>
<sequence>MVSVLAGLSAGIGSRADPASAAIRDAAPQGEREGRDYAARRSAANPQATAALSGAAPTLRADAVQFLQGLNEDGSSLRDVRRSRSAEGEEPQARSATGSRRGSAGEGGTASAGDVQPEARGGASASSPAGGSSAAEEGQEAGSGGAAGETELTEEEQKQVKELQARDREVRAHEQAHARVGGAYAGAPSYTFQQGPDKQRYAIGGEVQIDTSAERTPEATARKMQIVIRAALAPAEPSSQDLRVAQQARASLQEAQAEMRAQAAEELRGGDEAEGSGGTAPADERRPDEEEAREESGEEDSRRADRASARTAYEQARTLFGGGGSSSQPGLVA</sequence>
<feature type="compositionally biased region" description="Basic and acidic residues" evidence="1">
    <location>
        <begin position="75"/>
        <end position="87"/>
    </location>
</feature>
<feature type="compositionally biased region" description="Acidic residues" evidence="1">
    <location>
        <begin position="289"/>
        <end position="298"/>
    </location>
</feature>
<feature type="compositionally biased region" description="Low complexity" evidence="1">
    <location>
        <begin position="111"/>
        <end position="136"/>
    </location>
</feature>
<feature type="compositionally biased region" description="Low complexity" evidence="1">
    <location>
        <begin position="93"/>
        <end position="102"/>
    </location>
</feature>
<keyword evidence="2" id="KW-0482">Metalloprotease</keyword>
<evidence type="ECO:0000313" key="2">
    <source>
        <dbReference type="EMBL" id="MEH0096688.1"/>
    </source>
</evidence>
<keyword evidence="2" id="KW-0645">Protease</keyword>
<dbReference type="EMBL" id="JBAKBE010000005">
    <property type="protein sequence ID" value="MEH0096688.1"/>
    <property type="molecule type" value="Genomic_DNA"/>
</dbReference>
<feature type="compositionally biased region" description="Basic and acidic residues" evidence="1">
    <location>
        <begin position="299"/>
        <end position="308"/>
    </location>
</feature>
<protein>
    <submittedName>
        <fullName evidence="2">Metalloprotease CJM1_0395 family protein</fullName>
    </submittedName>
</protein>
<comment type="caution">
    <text evidence="2">The sequence shown here is derived from an EMBL/GenBank/DDBJ whole genome shotgun (WGS) entry which is preliminary data.</text>
</comment>
<keyword evidence="2" id="KW-0378">Hydrolase</keyword>
<dbReference type="InterPro" id="IPR021973">
    <property type="entry name" value="SprA-related"/>
</dbReference>
<feature type="region of interest" description="Disordered" evidence="1">
    <location>
        <begin position="14"/>
        <end position="198"/>
    </location>
</feature>
<gene>
    <name evidence="2" type="ORF">V6L76_10510</name>
</gene>
<evidence type="ECO:0000256" key="1">
    <source>
        <dbReference type="SAM" id="MobiDB-lite"/>
    </source>
</evidence>